<reference evidence="1 2" key="1">
    <citation type="submission" date="2015-09" db="EMBL/GenBank/DDBJ databases">
        <title>Draft genome sequence of Kouleothrix aurantiaca JCM 19913.</title>
        <authorList>
            <person name="Hemp J."/>
        </authorList>
    </citation>
    <scope>NUCLEOTIDE SEQUENCE [LARGE SCALE GENOMIC DNA]</scope>
    <source>
        <strain evidence="1 2">COM-B</strain>
    </source>
</reference>
<organism evidence="1 2">
    <name type="scientific">Kouleothrix aurantiaca</name>
    <dbReference type="NCBI Taxonomy" id="186479"/>
    <lineage>
        <taxon>Bacteria</taxon>
        <taxon>Bacillati</taxon>
        <taxon>Chloroflexota</taxon>
        <taxon>Chloroflexia</taxon>
        <taxon>Chloroflexales</taxon>
        <taxon>Roseiflexineae</taxon>
        <taxon>Roseiflexaceae</taxon>
        <taxon>Kouleothrix</taxon>
    </lineage>
</organism>
<accession>A0A0P9FMY7</accession>
<dbReference type="EMBL" id="LJCR01000031">
    <property type="protein sequence ID" value="KPV54618.1"/>
    <property type="molecule type" value="Genomic_DNA"/>
</dbReference>
<evidence type="ECO:0000313" key="2">
    <source>
        <dbReference type="Proteomes" id="UP000050509"/>
    </source>
</evidence>
<gene>
    <name evidence="1" type="ORF">SE17_02650</name>
</gene>
<proteinExistence type="predicted"/>
<comment type="caution">
    <text evidence="1">The sequence shown here is derived from an EMBL/GenBank/DDBJ whole genome shotgun (WGS) entry which is preliminary data.</text>
</comment>
<sequence length="84" mass="9133">MVNLAVYRAPHGGASWRITMIYGFALDFDSGERVPPKVFIAENGGAGTVVAQVFEEPTHRGGGRLIEGRSVAYWRGPWSNDPAD</sequence>
<protein>
    <submittedName>
        <fullName evidence="1">Uncharacterized protein</fullName>
    </submittedName>
</protein>
<dbReference type="Proteomes" id="UP000050509">
    <property type="component" value="Unassembled WGS sequence"/>
</dbReference>
<evidence type="ECO:0000313" key="1">
    <source>
        <dbReference type="EMBL" id="KPV54618.1"/>
    </source>
</evidence>
<keyword evidence="2" id="KW-1185">Reference proteome</keyword>
<name>A0A0P9FMY7_9CHLR</name>
<dbReference type="AlphaFoldDB" id="A0A0P9FMY7"/>